<accession>A0A2P8CDM9</accession>
<dbReference type="RefSeq" id="WP_106541889.1">
    <property type="nucleotide sequence ID" value="NZ_BLAU01000001.1"/>
</dbReference>
<evidence type="ECO:0000313" key="6">
    <source>
        <dbReference type="Proteomes" id="UP000396862"/>
    </source>
</evidence>
<reference evidence="3 6" key="2">
    <citation type="submission" date="2019-10" db="EMBL/GenBank/DDBJ databases">
        <title>Prolixibacter strains distinguished by the presence of nitrate reductase genes were adept at nitrate-dependent anaerobic corrosion of metallic iron and carbon steel.</title>
        <authorList>
            <person name="Iino T."/>
            <person name="Shono N."/>
            <person name="Ito K."/>
            <person name="Nakamura R."/>
            <person name="Sueoka K."/>
            <person name="Harayama S."/>
            <person name="Ohkuma M."/>
        </authorList>
    </citation>
    <scope>NUCLEOTIDE SEQUENCE [LARGE SCALE GENOMIC DNA]</scope>
    <source>
        <strain evidence="3 6">MIC1-1</strain>
    </source>
</reference>
<dbReference type="PANTHER" id="PTHR34220">
    <property type="entry name" value="SENSOR HISTIDINE KINASE YPDA"/>
    <property type="match status" value="1"/>
</dbReference>
<dbReference type="EMBL" id="BLAU01000001">
    <property type="protein sequence ID" value="GET22031.1"/>
    <property type="molecule type" value="Genomic_DNA"/>
</dbReference>
<keyword evidence="1" id="KW-0472">Membrane</keyword>
<comment type="caution">
    <text evidence="4">The sequence shown here is derived from an EMBL/GenBank/DDBJ whole genome shotgun (WGS) entry which is preliminary data.</text>
</comment>
<dbReference type="Proteomes" id="UP000396862">
    <property type="component" value="Unassembled WGS sequence"/>
</dbReference>
<evidence type="ECO:0000313" key="4">
    <source>
        <dbReference type="EMBL" id="PSK83085.1"/>
    </source>
</evidence>
<dbReference type="InterPro" id="IPR010559">
    <property type="entry name" value="Sig_transdc_His_kin_internal"/>
</dbReference>
<feature type="transmembrane region" description="Helical" evidence="1">
    <location>
        <begin position="12"/>
        <end position="34"/>
    </location>
</feature>
<feature type="domain" description="Signal transduction histidine kinase internal region" evidence="2">
    <location>
        <begin position="172"/>
        <end position="248"/>
    </location>
</feature>
<feature type="transmembrane region" description="Helical" evidence="1">
    <location>
        <begin position="40"/>
        <end position="63"/>
    </location>
</feature>
<dbReference type="SUPFAM" id="SSF55874">
    <property type="entry name" value="ATPase domain of HSP90 chaperone/DNA topoisomerase II/histidine kinase"/>
    <property type="match status" value="1"/>
</dbReference>
<feature type="transmembrane region" description="Helical" evidence="1">
    <location>
        <begin position="131"/>
        <end position="151"/>
    </location>
</feature>
<evidence type="ECO:0000259" key="2">
    <source>
        <dbReference type="Pfam" id="PF06580"/>
    </source>
</evidence>
<sequence length="363" mass="43015">MATKQQSGFRYYYHILGWILYFGLNYMLFNTYFIRFNLPLQLVMWVAVFIIFYVNYLVLIPFFLFKKRYVLYLAFLVIITGIILTLTYTIKMDMMPPPNFGDRLHQMPFHSPDITFGEHREPPGGPRMRGIYLDLYNMLMFIMAAIGIRFFEFWSTEEKHKAEQERAQAKTELSLLKQQVNPHFLFNSLNSIYSLAYRKSDLTAESILKLSDTLRYMLYDAEKHQISLKNELEHIRNYIELQKLRLTDLTDVQMNIQGIVNNKQIEPLLFIPFVENAFKFGADGIHESFIHIFFDIHNDSIEFRIINKVVNEHPNERYKGTSGIGLNNTRRRLEILYPEAHMLKTEKKDGLFEVQLILDLNKS</sequence>
<evidence type="ECO:0000256" key="1">
    <source>
        <dbReference type="SAM" id="Phobius"/>
    </source>
</evidence>
<keyword evidence="4" id="KW-0418">Kinase</keyword>
<organism evidence="4 5">
    <name type="scientific">Prolixibacter denitrificans</name>
    <dbReference type="NCBI Taxonomy" id="1541063"/>
    <lineage>
        <taxon>Bacteria</taxon>
        <taxon>Pseudomonadati</taxon>
        <taxon>Bacteroidota</taxon>
        <taxon>Bacteroidia</taxon>
        <taxon>Marinilabiliales</taxon>
        <taxon>Prolixibacteraceae</taxon>
        <taxon>Prolixibacter</taxon>
    </lineage>
</organism>
<dbReference type="OrthoDB" id="9809908at2"/>
<evidence type="ECO:0000313" key="3">
    <source>
        <dbReference type="EMBL" id="GET22031.1"/>
    </source>
</evidence>
<keyword evidence="1" id="KW-0812">Transmembrane</keyword>
<dbReference type="InterPro" id="IPR050640">
    <property type="entry name" value="Bact_2-comp_sensor_kinase"/>
</dbReference>
<dbReference type="PANTHER" id="PTHR34220:SF7">
    <property type="entry name" value="SENSOR HISTIDINE KINASE YPDA"/>
    <property type="match status" value="1"/>
</dbReference>
<dbReference type="Gene3D" id="3.30.565.10">
    <property type="entry name" value="Histidine kinase-like ATPase, C-terminal domain"/>
    <property type="match status" value="1"/>
</dbReference>
<dbReference type="AlphaFoldDB" id="A0A2P8CDM9"/>
<dbReference type="Proteomes" id="UP000240621">
    <property type="component" value="Unassembled WGS sequence"/>
</dbReference>
<keyword evidence="6" id="KW-1185">Reference proteome</keyword>
<feature type="transmembrane region" description="Helical" evidence="1">
    <location>
        <begin position="70"/>
        <end position="90"/>
    </location>
</feature>
<keyword evidence="4" id="KW-0808">Transferase</keyword>
<dbReference type="InterPro" id="IPR036890">
    <property type="entry name" value="HATPase_C_sf"/>
</dbReference>
<dbReference type="Pfam" id="PF06580">
    <property type="entry name" value="His_kinase"/>
    <property type="match status" value="1"/>
</dbReference>
<keyword evidence="1" id="KW-1133">Transmembrane helix</keyword>
<evidence type="ECO:0000313" key="5">
    <source>
        <dbReference type="Proteomes" id="UP000240621"/>
    </source>
</evidence>
<name>A0A2P8CDM9_9BACT</name>
<dbReference type="GO" id="GO:0016020">
    <property type="term" value="C:membrane"/>
    <property type="evidence" value="ECO:0007669"/>
    <property type="project" value="InterPro"/>
</dbReference>
<dbReference type="EMBL" id="PYGC01000004">
    <property type="protein sequence ID" value="PSK83085.1"/>
    <property type="molecule type" value="Genomic_DNA"/>
</dbReference>
<reference evidence="4 5" key="1">
    <citation type="submission" date="2018-03" db="EMBL/GenBank/DDBJ databases">
        <title>Genomic Encyclopedia of Archaeal and Bacterial Type Strains, Phase II (KMG-II): from individual species to whole genera.</title>
        <authorList>
            <person name="Goeker M."/>
        </authorList>
    </citation>
    <scope>NUCLEOTIDE SEQUENCE [LARGE SCALE GENOMIC DNA]</scope>
    <source>
        <strain evidence="4 5">DSM 27267</strain>
    </source>
</reference>
<proteinExistence type="predicted"/>
<dbReference type="GO" id="GO:0000155">
    <property type="term" value="F:phosphorelay sensor kinase activity"/>
    <property type="evidence" value="ECO:0007669"/>
    <property type="project" value="InterPro"/>
</dbReference>
<protein>
    <submittedName>
        <fullName evidence="4">Histidine kinase</fullName>
    </submittedName>
</protein>
<gene>
    <name evidence="4" type="ORF">CLV93_10415</name>
    <name evidence="3" type="ORF">JCM18694_22770</name>
</gene>